<name>A0AAE0DL87_9LECA</name>
<feature type="region of interest" description="Disordered" evidence="1">
    <location>
        <begin position="1"/>
        <end position="22"/>
    </location>
</feature>
<feature type="compositionally biased region" description="Basic and acidic residues" evidence="1">
    <location>
        <begin position="1"/>
        <end position="21"/>
    </location>
</feature>
<accession>A0AAE0DL87</accession>
<comment type="caution">
    <text evidence="2">The sequence shown here is derived from an EMBL/GenBank/DDBJ whole genome shotgun (WGS) entry which is preliminary data.</text>
</comment>
<organism evidence="2 3">
    <name type="scientific">Lepraria neglecta</name>
    <dbReference type="NCBI Taxonomy" id="209136"/>
    <lineage>
        <taxon>Eukaryota</taxon>
        <taxon>Fungi</taxon>
        <taxon>Dikarya</taxon>
        <taxon>Ascomycota</taxon>
        <taxon>Pezizomycotina</taxon>
        <taxon>Lecanoromycetes</taxon>
        <taxon>OSLEUM clade</taxon>
        <taxon>Lecanoromycetidae</taxon>
        <taxon>Lecanorales</taxon>
        <taxon>Lecanorineae</taxon>
        <taxon>Stereocaulaceae</taxon>
        <taxon>Lepraria</taxon>
    </lineage>
</organism>
<proteinExistence type="predicted"/>
<gene>
    <name evidence="2" type="ORF">OEA41_006814</name>
</gene>
<dbReference type="AlphaFoldDB" id="A0AAE0DL87"/>
<evidence type="ECO:0000313" key="2">
    <source>
        <dbReference type="EMBL" id="KAK3173485.1"/>
    </source>
</evidence>
<dbReference type="EMBL" id="JASNWA010000007">
    <property type="protein sequence ID" value="KAK3173485.1"/>
    <property type="molecule type" value="Genomic_DNA"/>
</dbReference>
<evidence type="ECO:0000313" key="3">
    <source>
        <dbReference type="Proteomes" id="UP001276659"/>
    </source>
</evidence>
<dbReference type="Proteomes" id="UP001276659">
    <property type="component" value="Unassembled WGS sequence"/>
</dbReference>
<protein>
    <submittedName>
        <fullName evidence="2">Uncharacterized protein</fullName>
    </submittedName>
</protein>
<reference evidence="2" key="1">
    <citation type="submission" date="2022-11" db="EMBL/GenBank/DDBJ databases">
        <title>Chromosomal genome sequence assembly and mating type (MAT) locus characterization of the leprose asexual lichenized fungus Lepraria neglecta (Nyl.) Erichsen.</title>
        <authorList>
            <person name="Allen J.L."/>
            <person name="Pfeffer B."/>
        </authorList>
    </citation>
    <scope>NUCLEOTIDE SEQUENCE</scope>
    <source>
        <strain evidence="2">Allen 5258</strain>
    </source>
</reference>
<sequence length="67" mass="7813">MTTREERRLGEAKEEPHEKYSSKIMRRNCAKRDPVPEKDGTGYISRRAKSSENYVARDLAEKISNEL</sequence>
<keyword evidence="3" id="KW-1185">Reference proteome</keyword>
<evidence type="ECO:0000256" key="1">
    <source>
        <dbReference type="SAM" id="MobiDB-lite"/>
    </source>
</evidence>